<dbReference type="PANTHER" id="PTHR35404">
    <property type="entry name" value="TRANSPOSASE OF TN10"/>
    <property type="match status" value="1"/>
</dbReference>
<dbReference type="PANTHER" id="PTHR35404:SF8">
    <property type="entry name" value="TRANSPOSASE OF TN10"/>
    <property type="match status" value="1"/>
</dbReference>
<dbReference type="InterPro" id="IPR012337">
    <property type="entry name" value="RNaseH-like_sf"/>
</dbReference>
<dbReference type="Pfam" id="PF01609">
    <property type="entry name" value="DDE_Tnp_1"/>
    <property type="match status" value="1"/>
</dbReference>
<keyword evidence="3" id="KW-1185">Reference proteome</keyword>
<dbReference type="GO" id="GO:0003677">
    <property type="term" value="F:DNA binding"/>
    <property type="evidence" value="ECO:0007669"/>
    <property type="project" value="InterPro"/>
</dbReference>
<dbReference type="Proteomes" id="UP000219336">
    <property type="component" value="Unassembled WGS sequence"/>
</dbReference>
<evidence type="ECO:0000259" key="1">
    <source>
        <dbReference type="Pfam" id="PF01609"/>
    </source>
</evidence>
<dbReference type="InterPro" id="IPR002559">
    <property type="entry name" value="Transposase_11"/>
</dbReference>
<dbReference type="GO" id="GO:0006313">
    <property type="term" value="P:DNA transposition"/>
    <property type="evidence" value="ECO:0007669"/>
    <property type="project" value="InterPro"/>
</dbReference>
<name>A0A240EQC9_9VIBR</name>
<dbReference type="GO" id="GO:0004803">
    <property type="term" value="F:transposase activity"/>
    <property type="evidence" value="ECO:0007669"/>
    <property type="project" value="InterPro"/>
</dbReference>
<organism evidence="2 3">
    <name type="scientific">Vibrio thalassae</name>
    <dbReference type="NCBI Taxonomy" id="1243014"/>
    <lineage>
        <taxon>Bacteria</taxon>
        <taxon>Pseudomonadati</taxon>
        <taxon>Pseudomonadota</taxon>
        <taxon>Gammaproteobacteria</taxon>
        <taxon>Vibrionales</taxon>
        <taxon>Vibrionaceae</taxon>
        <taxon>Vibrio</taxon>
    </lineage>
</organism>
<feature type="domain" description="Transposase IS4-like" evidence="1">
    <location>
        <begin position="9"/>
        <end position="51"/>
    </location>
</feature>
<dbReference type="SUPFAM" id="SSF53098">
    <property type="entry name" value="Ribonuclease H-like"/>
    <property type="match status" value="1"/>
</dbReference>
<protein>
    <submittedName>
        <fullName evidence="2">Transposase DDE domain protein</fullName>
    </submittedName>
</protein>
<reference evidence="3" key="1">
    <citation type="submission" date="2016-06" db="EMBL/GenBank/DDBJ databases">
        <authorList>
            <person name="Rodrigo-Torres L."/>
            <person name="Arahal R.D."/>
            <person name="Lucena T."/>
        </authorList>
    </citation>
    <scope>NUCLEOTIDE SEQUENCE [LARGE SCALE GENOMIC DNA]</scope>
    <source>
        <strain evidence="3">CECT8203</strain>
    </source>
</reference>
<evidence type="ECO:0000313" key="2">
    <source>
        <dbReference type="EMBL" id="SNX50892.1"/>
    </source>
</evidence>
<evidence type="ECO:0000313" key="3">
    <source>
        <dbReference type="Proteomes" id="UP000219336"/>
    </source>
</evidence>
<sequence length="115" mass="13052">MKAAWFLASSRSDLAASKILDLYAKRWGIETTFRDIKDYRFGMGMSETSTRSPALRDRLFLISALAIGLLTLLGQAGEEADLEKTIKANTSKTRSYSLFRQGCIYYQLLPNMREE</sequence>
<dbReference type="EMBL" id="OANU01000168">
    <property type="protein sequence ID" value="SNX50892.1"/>
    <property type="molecule type" value="Genomic_DNA"/>
</dbReference>
<gene>
    <name evidence="2" type="ORF">VTH8203_04566</name>
</gene>
<dbReference type="AlphaFoldDB" id="A0A240EQC9"/>
<proteinExistence type="predicted"/>
<accession>A0A240EQC9</accession>